<dbReference type="EMBL" id="BAABHO010000001">
    <property type="protein sequence ID" value="GAA4773158.1"/>
    <property type="molecule type" value="Genomic_DNA"/>
</dbReference>
<keyword evidence="1" id="KW-0812">Transmembrane</keyword>
<name>A0ABP9A4G2_9PSEU</name>
<keyword evidence="1" id="KW-0472">Membrane</keyword>
<dbReference type="RefSeq" id="WP_345410388.1">
    <property type="nucleotide sequence ID" value="NZ_BAABHO010000001.1"/>
</dbReference>
<evidence type="ECO:0000313" key="2">
    <source>
        <dbReference type="EMBL" id="GAA4773158.1"/>
    </source>
</evidence>
<keyword evidence="3" id="KW-1185">Reference proteome</keyword>
<gene>
    <name evidence="2" type="ORF">GCM10023200_01960</name>
</gene>
<sequence>MRGRRSVSLGTVVYLIVGLVVALSNGYGITDLSSLVSFLLALFLWPLVLLGIDLHVSLGV</sequence>
<dbReference type="Proteomes" id="UP001500928">
    <property type="component" value="Unassembled WGS sequence"/>
</dbReference>
<accession>A0ABP9A4G2</accession>
<protein>
    <submittedName>
        <fullName evidence="2">Uncharacterized protein</fullName>
    </submittedName>
</protein>
<keyword evidence="1" id="KW-1133">Transmembrane helix</keyword>
<feature type="transmembrane region" description="Helical" evidence="1">
    <location>
        <begin position="12"/>
        <end position="29"/>
    </location>
</feature>
<evidence type="ECO:0000256" key="1">
    <source>
        <dbReference type="SAM" id="Phobius"/>
    </source>
</evidence>
<evidence type="ECO:0000313" key="3">
    <source>
        <dbReference type="Proteomes" id="UP001500928"/>
    </source>
</evidence>
<comment type="caution">
    <text evidence="2">The sequence shown here is derived from an EMBL/GenBank/DDBJ whole genome shotgun (WGS) entry which is preliminary data.</text>
</comment>
<organism evidence="2 3">
    <name type="scientific">Actinomycetospora chlora</name>
    <dbReference type="NCBI Taxonomy" id="663608"/>
    <lineage>
        <taxon>Bacteria</taxon>
        <taxon>Bacillati</taxon>
        <taxon>Actinomycetota</taxon>
        <taxon>Actinomycetes</taxon>
        <taxon>Pseudonocardiales</taxon>
        <taxon>Pseudonocardiaceae</taxon>
        <taxon>Actinomycetospora</taxon>
    </lineage>
</organism>
<feature type="transmembrane region" description="Helical" evidence="1">
    <location>
        <begin position="35"/>
        <end position="56"/>
    </location>
</feature>
<reference evidence="3" key="1">
    <citation type="journal article" date="2019" name="Int. J. Syst. Evol. Microbiol.">
        <title>The Global Catalogue of Microorganisms (GCM) 10K type strain sequencing project: providing services to taxonomists for standard genome sequencing and annotation.</title>
        <authorList>
            <consortium name="The Broad Institute Genomics Platform"/>
            <consortium name="The Broad Institute Genome Sequencing Center for Infectious Disease"/>
            <person name="Wu L."/>
            <person name="Ma J."/>
        </authorList>
    </citation>
    <scope>NUCLEOTIDE SEQUENCE [LARGE SCALE GENOMIC DNA]</scope>
    <source>
        <strain evidence="3">JCM 17979</strain>
    </source>
</reference>
<proteinExistence type="predicted"/>